<accession>A0A842CQC1</accession>
<proteinExistence type="predicted"/>
<reference evidence="1 2" key="1">
    <citation type="submission" date="2020-03" db="EMBL/GenBank/DDBJ databases">
        <title>Soil Listeria distribution.</title>
        <authorList>
            <person name="Liao J."/>
            <person name="Wiedmann M."/>
        </authorList>
    </citation>
    <scope>NUCLEOTIDE SEQUENCE [LARGE SCALE GENOMIC DNA]</scope>
    <source>
        <strain evidence="1 2">FSL L7-0435</strain>
    </source>
</reference>
<name>A0A842CQC1_9LIST</name>
<dbReference type="AlphaFoldDB" id="A0A842CQC1"/>
<dbReference type="RefSeq" id="WP_185533539.1">
    <property type="nucleotide sequence ID" value="NZ_JAARWW010000005.1"/>
</dbReference>
<comment type="caution">
    <text evidence="1">The sequence shown here is derived from an EMBL/GenBank/DDBJ whole genome shotgun (WGS) entry which is preliminary data.</text>
</comment>
<dbReference type="EMBL" id="JAARWW010000005">
    <property type="protein sequence ID" value="MBC2004411.1"/>
    <property type="molecule type" value="Genomic_DNA"/>
</dbReference>
<evidence type="ECO:0000313" key="1">
    <source>
        <dbReference type="EMBL" id="MBC2004411.1"/>
    </source>
</evidence>
<gene>
    <name evidence="1" type="ORF">HCA78_11575</name>
</gene>
<protein>
    <submittedName>
        <fullName evidence="1">Uncharacterized protein</fullName>
    </submittedName>
</protein>
<organism evidence="1 2">
    <name type="scientific">Listeria booriae</name>
    <dbReference type="NCBI Taxonomy" id="1552123"/>
    <lineage>
        <taxon>Bacteria</taxon>
        <taxon>Bacillati</taxon>
        <taxon>Bacillota</taxon>
        <taxon>Bacilli</taxon>
        <taxon>Bacillales</taxon>
        <taxon>Listeriaceae</taxon>
        <taxon>Listeria</taxon>
    </lineage>
</organism>
<sequence>MLKTGNKVVRTDVDNDVNIYECRTEECNRIDGERVIFLKHQPIAMPVNQLKKVADK</sequence>
<evidence type="ECO:0000313" key="2">
    <source>
        <dbReference type="Proteomes" id="UP000546806"/>
    </source>
</evidence>
<dbReference type="Proteomes" id="UP000546806">
    <property type="component" value="Unassembled WGS sequence"/>
</dbReference>